<evidence type="ECO:0000256" key="4">
    <source>
        <dbReference type="ARBA" id="ARBA00032089"/>
    </source>
</evidence>
<reference evidence="6" key="1">
    <citation type="submission" date="2018-06" db="EMBL/GenBank/DDBJ databases">
        <authorList>
            <person name="Zhirakovskaya E."/>
        </authorList>
    </citation>
    <scope>NUCLEOTIDE SEQUENCE</scope>
</reference>
<accession>A0A3B1CME8</accession>
<dbReference type="AlphaFoldDB" id="A0A3B1CME8"/>
<evidence type="ECO:0000256" key="3">
    <source>
        <dbReference type="ARBA" id="ARBA00022960"/>
    </source>
</evidence>
<dbReference type="Gene3D" id="2.40.10.350">
    <property type="entry name" value="Rod shape-determining protein MreC, domain 2"/>
    <property type="match status" value="1"/>
</dbReference>
<dbReference type="InterPro" id="IPR042175">
    <property type="entry name" value="Cell/Rod_MreC_2"/>
</dbReference>
<dbReference type="GO" id="GO:0005886">
    <property type="term" value="C:plasma membrane"/>
    <property type="evidence" value="ECO:0007669"/>
    <property type="project" value="TreeGrafter"/>
</dbReference>
<dbReference type="InterPro" id="IPR007221">
    <property type="entry name" value="MreC"/>
</dbReference>
<evidence type="ECO:0000256" key="2">
    <source>
        <dbReference type="ARBA" id="ARBA00013855"/>
    </source>
</evidence>
<evidence type="ECO:0000256" key="1">
    <source>
        <dbReference type="ARBA" id="ARBA00009369"/>
    </source>
</evidence>
<dbReference type="Pfam" id="PF04085">
    <property type="entry name" value="MreC"/>
    <property type="match status" value="1"/>
</dbReference>
<comment type="similarity">
    <text evidence="1">Belongs to the MreC family.</text>
</comment>
<dbReference type="PIRSF" id="PIRSF038471">
    <property type="entry name" value="MreC"/>
    <property type="match status" value="1"/>
</dbReference>
<dbReference type="InterPro" id="IPR055342">
    <property type="entry name" value="MreC_beta-barrel_core"/>
</dbReference>
<dbReference type="EMBL" id="UOGC01000100">
    <property type="protein sequence ID" value="VAX20055.1"/>
    <property type="molecule type" value="Genomic_DNA"/>
</dbReference>
<keyword evidence="3" id="KW-0133">Cell shape</keyword>
<protein>
    <recommendedName>
        <fullName evidence="2">Cell shape-determining protein MreC</fullName>
    </recommendedName>
    <alternativeName>
        <fullName evidence="4">Cell shape protein MreC</fullName>
    </alternativeName>
</protein>
<name>A0A3B1CME8_9ZZZZ</name>
<dbReference type="GO" id="GO:0008360">
    <property type="term" value="P:regulation of cell shape"/>
    <property type="evidence" value="ECO:0007669"/>
    <property type="project" value="UniProtKB-KW"/>
</dbReference>
<dbReference type="PANTHER" id="PTHR34138">
    <property type="entry name" value="CELL SHAPE-DETERMINING PROTEIN MREC"/>
    <property type="match status" value="1"/>
</dbReference>
<organism evidence="6">
    <name type="scientific">hydrothermal vent metagenome</name>
    <dbReference type="NCBI Taxonomy" id="652676"/>
    <lineage>
        <taxon>unclassified sequences</taxon>
        <taxon>metagenomes</taxon>
        <taxon>ecological metagenomes</taxon>
    </lineage>
</organism>
<dbReference type="NCBIfam" id="TIGR00219">
    <property type="entry name" value="mreC"/>
    <property type="match status" value="1"/>
</dbReference>
<gene>
    <name evidence="6" type="ORF">MNBD_NITROSPINAE01-665</name>
</gene>
<sequence length="289" mass="32199">MRLFRKRSDFVLVIVLVIVSVILLMSNLRAKKSLNFAERTVVSILAPFQNVVDWSVLQVTTTWDDYVVLLDTREENKRLLVSLDMLEFEKHALEEKLKSYERLEKLLTFPDLINVPFEVARVIGRDTANRMKVITLNKGSLHGIEMNMPVVTHRGLVGRVMKVTHVACKVLLITDVRSAIDAIVEDSRDGLIVAGANSPLLETKYLDVNADVKEGAGIISSGLGGVFPKGLFIGRLKNIIKKEGDLFLNARLSLAVDVNRLEEVLILKGALSDLDEAVDEPVKKEEAAE</sequence>
<dbReference type="InterPro" id="IPR042177">
    <property type="entry name" value="Cell/Rod_1"/>
</dbReference>
<evidence type="ECO:0000259" key="5">
    <source>
        <dbReference type="Pfam" id="PF04085"/>
    </source>
</evidence>
<proteinExistence type="inferred from homology"/>
<feature type="domain" description="Rod shape-determining protein MreC beta-barrel core" evidence="5">
    <location>
        <begin position="122"/>
        <end position="268"/>
    </location>
</feature>
<dbReference type="Gene3D" id="2.40.10.340">
    <property type="entry name" value="Rod shape-determining protein MreC, domain 1"/>
    <property type="match status" value="1"/>
</dbReference>
<dbReference type="PANTHER" id="PTHR34138:SF1">
    <property type="entry name" value="CELL SHAPE-DETERMINING PROTEIN MREC"/>
    <property type="match status" value="1"/>
</dbReference>
<evidence type="ECO:0000313" key="6">
    <source>
        <dbReference type="EMBL" id="VAX20055.1"/>
    </source>
</evidence>